<evidence type="ECO:0000313" key="2">
    <source>
        <dbReference type="Proteomes" id="UP001231649"/>
    </source>
</evidence>
<dbReference type="Proteomes" id="UP001231649">
    <property type="component" value="Chromosome 17"/>
</dbReference>
<protein>
    <submittedName>
        <fullName evidence="1">Uncharacterized protein</fullName>
    </submittedName>
</protein>
<name>A0ACC2QFW2_9NEOP</name>
<comment type="caution">
    <text evidence="1">The sequence shown here is derived from an EMBL/GenBank/DDBJ whole genome shotgun (WGS) entry which is preliminary data.</text>
</comment>
<reference evidence="1" key="1">
    <citation type="submission" date="2023-03" db="EMBL/GenBank/DDBJ databases">
        <title>Chromosome-level genomes of two armyworms, Mythimna separata and Mythimna loreyi, provide insights into the biosynthesis and reception of sex pheromones.</title>
        <authorList>
            <person name="Zhao H."/>
        </authorList>
    </citation>
    <scope>NUCLEOTIDE SEQUENCE</scope>
    <source>
        <strain evidence="1">BeijingLab</strain>
    </source>
</reference>
<accession>A0ACC2QFW2</accession>
<sequence>MINGLLKHSSLLLWTLLIATTSSNKHTFMSDASIVSNLLEKIIKPYIDTSQIIVSKPRKRTEDLTLKNLTVIENAIRRNVKQLKPILQDNEINNYTKIETDNNLKLEGNDETTIIEIVPENNKKANRRKTKELTDTFQRKIENYKHLRHNISKLLENVKIDISTKKLITKTLDDMLTLLIERQCNVKYKDTDEVMNKLLKDTRKSMQSIQKVGQKVGPKVGQNNDLANLRAGYWEPFRGLDFHDETKGPRVVFDDIKNFVYQILMNSWNVIDQYRVSCYLRYKDTPSGPHGDPCRGPSCNNYITAQPRAFDKSLDRDSKTKNKSYCDHLLVCTEELNAFLTKTYKSLNETAVDTFRTYAIMYMRDVRSENDIVDDSVVNRELEGLRVSAELKIHKIFMTEMDQFTQDALKTKKDVNIQLIKNFVTSMISQIKSGLYTLVLEKLTEKATIFSKIKDDLLVNLRMGMDSLNDHIVNTICDSFILCNGQTNGSGTRRFIKRNPKKDVYVQLEIALDDKMKDSIANFSRQHMNLIKTFKNTSYYRSLVDTIGRRMYSYVNVTRTTVGSTVTTPSSRQKGKTEKFF</sequence>
<evidence type="ECO:0000313" key="1">
    <source>
        <dbReference type="EMBL" id="KAJ8714874.1"/>
    </source>
</evidence>
<proteinExistence type="predicted"/>
<dbReference type="EMBL" id="CM056793">
    <property type="protein sequence ID" value="KAJ8714874.1"/>
    <property type="molecule type" value="Genomic_DNA"/>
</dbReference>
<gene>
    <name evidence="1" type="ORF">PYW08_004855</name>
</gene>
<keyword evidence="2" id="KW-1185">Reference proteome</keyword>
<organism evidence="1 2">
    <name type="scientific">Mythimna loreyi</name>
    <dbReference type="NCBI Taxonomy" id="667449"/>
    <lineage>
        <taxon>Eukaryota</taxon>
        <taxon>Metazoa</taxon>
        <taxon>Ecdysozoa</taxon>
        <taxon>Arthropoda</taxon>
        <taxon>Hexapoda</taxon>
        <taxon>Insecta</taxon>
        <taxon>Pterygota</taxon>
        <taxon>Neoptera</taxon>
        <taxon>Endopterygota</taxon>
        <taxon>Lepidoptera</taxon>
        <taxon>Glossata</taxon>
        <taxon>Ditrysia</taxon>
        <taxon>Noctuoidea</taxon>
        <taxon>Noctuidae</taxon>
        <taxon>Noctuinae</taxon>
        <taxon>Hadenini</taxon>
        <taxon>Mythimna</taxon>
    </lineage>
</organism>